<feature type="transmembrane region" description="Helical" evidence="8">
    <location>
        <begin position="51"/>
        <end position="70"/>
    </location>
</feature>
<evidence type="ECO:0000313" key="10">
    <source>
        <dbReference type="EMBL" id="QIB65268.1"/>
    </source>
</evidence>
<keyword evidence="5 8" id="KW-1133">Transmembrane helix</keyword>
<proteinExistence type="inferred from homology"/>
<comment type="similarity">
    <text evidence="2">Belongs to the ammonia transporter channel (TC 1.A.11.2) family.</text>
</comment>
<keyword evidence="6 8" id="KW-0472">Membrane</keyword>
<feature type="transmembrane region" description="Helical" evidence="8">
    <location>
        <begin position="283"/>
        <end position="301"/>
    </location>
</feature>
<evidence type="ECO:0000256" key="4">
    <source>
        <dbReference type="ARBA" id="ARBA00022692"/>
    </source>
</evidence>
<dbReference type="Pfam" id="PF00909">
    <property type="entry name" value="Ammonium_transp"/>
    <property type="match status" value="1"/>
</dbReference>
<dbReference type="GO" id="GO:0016020">
    <property type="term" value="C:membrane"/>
    <property type="evidence" value="ECO:0007669"/>
    <property type="project" value="UniProtKB-SubCell"/>
</dbReference>
<evidence type="ECO:0000256" key="2">
    <source>
        <dbReference type="ARBA" id="ARBA00005887"/>
    </source>
</evidence>
<dbReference type="InterPro" id="IPR029020">
    <property type="entry name" value="Ammonium/urea_transptr"/>
</dbReference>
<dbReference type="NCBIfam" id="TIGR03644">
    <property type="entry name" value="marine_trans_1"/>
    <property type="match status" value="1"/>
</dbReference>
<feature type="transmembrane region" description="Helical" evidence="8">
    <location>
        <begin position="364"/>
        <end position="389"/>
    </location>
</feature>
<comment type="subcellular location">
    <subcellularLocation>
        <location evidence="1">Membrane</location>
        <topology evidence="1">Multi-pass membrane protein</topology>
    </subcellularLocation>
</comment>
<gene>
    <name evidence="10" type="ORF">G3T16_07480</name>
</gene>
<dbReference type="PANTHER" id="PTHR11730:SF62">
    <property type="entry name" value="AMMONIUM TRANSPORTER SLL1017-RELATED"/>
    <property type="match status" value="1"/>
</dbReference>
<dbReference type="Proteomes" id="UP000477680">
    <property type="component" value="Chromosome"/>
</dbReference>
<evidence type="ECO:0000256" key="6">
    <source>
        <dbReference type="ARBA" id="ARBA00023136"/>
    </source>
</evidence>
<accession>A0A6C0U031</accession>
<feature type="transmembrane region" description="Helical" evidence="8">
    <location>
        <begin position="115"/>
        <end position="134"/>
    </location>
</feature>
<dbReference type="InterPro" id="IPR019879">
    <property type="entry name" value="Ammonium_transptr_marine"/>
</dbReference>
<dbReference type="EMBL" id="CP048711">
    <property type="protein sequence ID" value="QIB65268.1"/>
    <property type="molecule type" value="Genomic_DNA"/>
</dbReference>
<evidence type="ECO:0000256" key="3">
    <source>
        <dbReference type="ARBA" id="ARBA00022448"/>
    </source>
</evidence>
<organism evidence="10 11">
    <name type="scientific">Kineobactrum salinum</name>
    <dbReference type="NCBI Taxonomy" id="2708301"/>
    <lineage>
        <taxon>Bacteria</taxon>
        <taxon>Pseudomonadati</taxon>
        <taxon>Pseudomonadota</taxon>
        <taxon>Gammaproteobacteria</taxon>
        <taxon>Cellvibrionales</taxon>
        <taxon>Halieaceae</taxon>
        <taxon>Kineobactrum</taxon>
    </lineage>
</organism>
<feature type="transmembrane region" description="Helical" evidence="8">
    <location>
        <begin position="139"/>
        <end position="156"/>
    </location>
</feature>
<feature type="transmembrane region" description="Helical" evidence="8">
    <location>
        <begin position="340"/>
        <end position="358"/>
    </location>
</feature>
<feature type="transmembrane region" description="Helical" evidence="8">
    <location>
        <begin position="220"/>
        <end position="237"/>
    </location>
</feature>
<evidence type="ECO:0000256" key="7">
    <source>
        <dbReference type="ARBA" id="ARBA00023177"/>
    </source>
</evidence>
<dbReference type="GO" id="GO:0097272">
    <property type="term" value="P:ammonium homeostasis"/>
    <property type="evidence" value="ECO:0007669"/>
    <property type="project" value="TreeGrafter"/>
</dbReference>
<name>A0A6C0U031_9GAMM</name>
<sequence>MENNIFELQYAMDTFYFLVCGALVMWMAAGFAMLEAGLVRAKNTTEILTKNVALFAIASTMYLVCGYHFMYDGGWFLSGVTTVAQMDDAAIAQVLADSADAGFGGDSVYSGASDFFFQVVFVATAMSIVSGAVAERMKLWAFLAFAVVMTGVIYPIEGGWTWGGKDVPLLGALSYSDYAGSGIVHLAGAAAALAGVILLGPRKGKYRADGSVQAIPGANMPLATLGTFILWMGWFGFNGGSTLKLGGIGVANEVANVFLNTNAAAAGGLIAALILARILFGKADLTMALNGALAGLVAITAEPADPSPLLATIIGAIGGVIVVLSIVAMDKIKIDDPVGAISVHGVVGIWGIFAVLLSDADATFMGQLVGLLVIFVWVFVASLITWGVIKAVMGMRVSEQEEYEGVDLSECGMEAYPEFAAQK</sequence>
<keyword evidence="3" id="KW-0813">Transport</keyword>
<dbReference type="GO" id="GO:0008519">
    <property type="term" value="F:ammonium channel activity"/>
    <property type="evidence" value="ECO:0007669"/>
    <property type="project" value="InterPro"/>
</dbReference>
<keyword evidence="4 8" id="KW-0812">Transmembrane</keyword>
<dbReference type="Gene3D" id="1.10.3430.10">
    <property type="entry name" value="Ammonium transporter AmtB like domains"/>
    <property type="match status" value="1"/>
</dbReference>
<dbReference type="RefSeq" id="WP_163494508.1">
    <property type="nucleotide sequence ID" value="NZ_CP048711.1"/>
</dbReference>
<reference evidence="10 11" key="1">
    <citation type="submission" date="2020-02" db="EMBL/GenBank/DDBJ databases">
        <title>Genome sequencing for Kineobactrum sp. M2.</title>
        <authorList>
            <person name="Park S.-J."/>
        </authorList>
    </citation>
    <scope>NUCLEOTIDE SEQUENCE [LARGE SCALE GENOMIC DNA]</scope>
    <source>
        <strain evidence="10 11">M2</strain>
    </source>
</reference>
<dbReference type="KEGG" id="kim:G3T16_07480"/>
<keyword evidence="7" id="KW-0924">Ammonia transport</keyword>
<feature type="transmembrane region" description="Helical" evidence="8">
    <location>
        <begin position="257"/>
        <end position="276"/>
    </location>
</feature>
<dbReference type="InterPro" id="IPR024041">
    <property type="entry name" value="NH4_transpt_AmtB-like_dom"/>
</dbReference>
<protein>
    <submittedName>
        <fullName evidence="10">Ammonium transporter</fullName>
    </submittedName>
</protein>
<evidence type="ECO:0000256" key="5">
    <source>
        <dbReference type="ARBA" id="ARBA00022989"/>
    </source>
</evidence>
<feature type="transmembrane region" description="Helical" evidence="8">
    <location>
        <begin position="178"/>
        <end position="199"/>
    </location>
</feature>
<feature type="transmembrane region" description="Helical" evidence="8">
    <location>
        <begin position="307"/>
        <end position="328"/>
    </location>
</feature>
<evidence type="ECO:0000313" key="11">
    <source>
        <dbReference type="Proteomes" id="UP000477680"/>
    </source>
</evidence>
<evidence type="ECO:0000259" key="9">
    <source>
        <dbReference type="Pfam" id="PF00909"/>
    </source>
</evidence>
<feature type="domain" description="Ammonium transporter AmtB-like" evidence="9">
    <location>
        <begin position="17"/>
        <end position="416"/>
    </location>
</feature>
<dbReference type="SUPFAM" id="SSF111352">
    <property type="entry name" value="Ammonium transporter"/>
    <property type="match status" value="1"/>
</dbReference>
<evidence type="ECO:0000256" key="1">
    <source>
        <dbReference type="ARBA" id="ARBA00004141"/>
    </source>
</evidence>
<dbReference type="PANTHER" id="PTHR11730">
    <property type="entry name" value="AMMONIUM TRANSPORTER"/>
    <property type="match status" value="1"/>
</dbReference>
<feature type="transmembrane region" description="Helical" evidence="8">
    <location>
        <begin position="15"/>
        <end position="39"/>
    </location>
</feature>
<dbReference type="PROSITE" id="PS01219">
    <property type="entry name" value="AMMONIUM_TRANSP"/>
    <property type="match status" value="1"/>
</dbReference>
<evidence type="ECO:0000256" key="8">
    <source>
        <dbReference type="SAM" id="Phobius"/>
    </source>
</evidence>
<keyword evidence="11" id="KW-1185">Reference proteome</keyword>
<dbReference type="InterPro" id="IPR018047">
    <property type="entry name" value="Ammonium_transpt_CS"/>
</dbReference>
<dbReference type="AlphaFoldDB" id="A0A6C0U031"/>